<dbReference type="InterPro" id="IPR015943">
    <property type="entry name" value="WD40/YVTN_repeat-like_dom_sf"/>
</dbReference>
<feature type="domain" description="BEACH" evidence="2">
    <location>
        <begin position="1880"/>
        <end position="2174"/>
    </location>
</feature>
<dbReference type="InterPro" id="IPR000409">
    <property type="entry name" value="BEACH_dom"/>
</dbReference>
<dbReference type="OrthoDB" id="26681at2759"/>
<dbReference type="Pfam" id="PF02138">
    <property type="entry name" value="Beach"/>
    <property type="match status" value="1"/>
</dbReference>
<dbReference type="Gene3D" id="2.130.10.10">
    <property type="entry name" value="YVTN repeat-like/Quinoprotein amine dehydrogenase"/>
    <property type="match status" value="1"/>
</dbReference>
<dbReference type="Gene3D" id="2.30.29.30">
    <property type="entry name" value="Pleckstrin-homology domain (PH domain)/Phosphotyrosine-binding domain (PTB)"/>
    <property type="match status" value="1"/>
</dbReference>
<dbReference type="Pfam" id="PF14844">
    <property type="entry name" value="PH_BEACH"/>
    <property type="match status" value="1"/>
</dbReference>
<evidence type="ECO:0000256" key="1">
    <source>
        <dbReference type="SAM" id="MobiDB-lite"/>
    </source>
</evidence>
<dbReference type="SUPFAM" id="SSF50978">
    <property type="entry name" value="WD40 repeat-like"/>
    <property type="match status" value="1"/>
</dbReference>
<dbReference type="InterPro" id="IPR036372">
    <property type="entry name" value="BEACH_dom_sf"/>
</dbReference>
<feature type="compositionally biased region" description="Low complexity" evidence="1">
    <location>
        <begin position="1641"/>
        <end position="1653"/>
    </location>
</feature>
<dbReference type="Gene3D" id="1.10.1540.10">
    <property type="entry name" value="BEACH domain"/>
    <property type="match status" value="1"/>
</dbReference>
<feature type="compositionally biased region" description="Basic and acidic residues" evidence="1">
    <location>
        <begin position="1654"/>
        <end position="1664"/>
    </location>
</feature>
<dbReference type="PROSITE" id="PS51783">
    <property type="entry name" value="PH_BEACH"/>
    <property type="match status" value="1"/>
</dbReference>
<evidence type="ECO:0000259" key="3">
    <source>
        <dbReference type="PROSITE" id="PS51783"/>
    </source>
</evidence>
<dbReference type="SMART" id="SM01026">
    <property type="entry name" value="Beach"/>
    <property type="match status" value="1"/>
</dbReference>
<name>A0A1Z5JN00_FISSO</name>
<dbReference type="InterPro" id="IPR036322">
    <property type="entry name" value="WD40_repeat_dom_sf"/>
</dbReference>
<dbReference type="Proteomes" id="UP000198406">
    <property type="component" value="Unassembled WGS sequence"/>
</dbReference>
<dbReference type="PROSITE" id="PS50197">
    <property type="entry name" value="BEACH"/>
    <property type="match status" value="1"/>
</dbReference>
<comment type="caution">
    <text evidence="4">The sequence shown here is derived from an EMBL/GenBank/DDBJ whole genome shotgun (WGS) entry which is preliminary data.</text>
</comment>
<evidence type="ECO:0000313" key="5">
    <source>
        <dbReference type="Proteomes" id="UP000198406"/>
    </source>
</evidence>
<keyword evidence="5" id="KW-1185">Reference proteome</keyword>
<dbReference type="InterPro" id="IPR011993">
    <property type="entry name" value="PH-like_dom_sf"/>
</dbReference>
<organism evidence="4 5">
    <name type="scientific">Fistulifera solaris</name>
    <name type="common">Oleaginous diatom</name>
    <dbReference type="NCBI Taxonomy" id="1519565"/>
    <lineage>
        <taxon>Eukaryota</taxon>
        <taxon>Sar</taxon>
        <taxon>Stramenopiles</taxon>
        <taxon>Ochrophyta</taxon>
        <taxon>Bacillariophyta</taxon>
        <taxon>Bacillariophyceae</taxon>
        <taxon>Bacillariophycidae</taxon>
        <taxon>Naviculales</taxon>
        <taxon>Naviculaceae</taxon>
        <taxon>Fistulifera</taxon>
    </lineage>
</organism>
<reference evidence="4 5" key="1">
    <citation type="journal article" date="2015" name="Plant Cell">
        <title>Oil accumulation by the oleaginous diatom Fistulifera solaris as revealed by the genome and transcriptome.</title>
        <authorList>
            <person name="Tanaka T."/>
            <person name="Maeda Y."/>
            <person name="Veluchamy A."/>
            <person name="Tanaka M."/>
            <person name="Abida H."/>
            <person name="Marechal E."/>
            <person name="Bowler C."/>
            <person name="Muto M."/>
            <person name="Sunaga Y."/>
            <person name="Tanaka M."/>
            <person name="Yoshino T."/>
            <person name="Taniguchi T."/>
            <person name="Fukuda Y."/>
            <person name="Nemoto M."/>
            <person name="Matsumoto M."/>
            <person name="Wong P.S."/>
            <person name="Aburatani S."/>
            <person name="Fujibuchi W."/>
        </authorList>
    </citation>
    <scope>NUCLEOTIDE SEQUENCE [LARGE SCALE GENOMIC DNA]</scope>
    <source>
        <strain evidence="4 5">JPCC DA0580</strain>
    </source>
</reference>
<dbReference type="InterPro" id="IPR023362">
    <property type="entry name" value="PH-BEACH_dom"/>
</dbReference>
<evidence type="ECO:0000313" key="4">
    <source>
        <dbReference type="EMBL" id="GAX15390.1"/>
    </source>
</evidence>
<dbReference type="EMBL" id="BDSP01000092">
    <property type="protein sequence ID" value="GAX15390.1"/>
    <property type="molecule type" value="Genomic_DNA"/>
</dbReference>
<dbReference type="SUPFAM" id="SSF50729">
    <property type="entry name" value="PH domain-like"/>
    <property type="match status" value="1"/>
</dbReference>
<sequence>MFSVSEHFHDVIYRSNEDAVMEKWLSETADAYMSLSGPSKGFLPPLQWNGSLRKANTVMFWVRPRKNSRVDEDNGDTVEAGENSDAGNVERLFYSFASTEEPKDMTKDTANNLKVTCSNWILTDDDGVETTLTASNNLGEQVTAQLVLKLDRWQLVVFSHVFPYLKRPTWTASIQGHLIGSGPLSYPVVERGMDDSHCFSNIVAHDPIDLDVSSFSIYPNIAVGTTIQALCAAMGPQLPLQTTDGRVIPTLPPICNWSKGSSLEGPKVGIPLTVHAAAMELQHLSGTAIVSFKATSARSLRIDEKRNRVIWPYERQQGSTEETPRVGLIQPSGPFDDTDESLQFYATGHVRLYNALENYLTSISQALAPSCSPNLYVILQEQKWSSAAVLNFFLCMCPPTRTFDMLPSLYEASLQKLYHMYSNDGTNAAKWIRWLALYIRNGGARVHEEILQAGTLHVLASVLRCSLLRALRYKVFTTISVPSDNPSEEGIGLQVKHENLAPLYIPRAVIEASVELVASCCGPESVTLHDLLPGHQIQRTSDISLSALFGFALDWDLWGGCSAATAAIAKCIAARFGGLCITSGYVLRSQMSVQHFLDAVRLRVELLAPSRDLEDACDALSLVLQAMLLSSLVNRRNIAQGEHDVEACINCLSDATLGRCAAHTILNAIVGILVWCEVLPPEASLSSIEPCKDEERKLQVASRLGRNLLICQFHEVIAPMILSRTAFSGGQSEQSREPNGELYEGRLCWEYHWRQALLLFSWVVSVAGPEGQAASSSCGQLMFASSLAGSLKGALKEANHVVVTSLFMPPPGMSMLIGSTFQNEWSYTDLLSERLNIMMPLLPSMIASLLSSESEQVEISKAAFEVLAHLLTSVGGAFHRVYGADVHSTMSVNRQAQSSYLRKQAWSSIRTAKSFIPYLLTIAMLFEKQIRKRDMQRKCDVIQILRPVSFLSESDTLMSRTRSDSDSWVDVSHVSDLSGIDLVAEIPSSVEDNPSVLLNLFLSFQRSTMQTAAGLMSNAMALGGAGTALVLWQSVLGALELSTLDDENAELRVTPGTLPDHHVLPDAFAAKAVLCRLIAFTLRKALKRENPWDLWSFEMSSAVAKTCSLIEEKRLLGCIPESKYGNDQVLLLCVVLEILSYGRESTGWCQLSLPVMPLSHKNSDKGDVTATSKLLLPVLLPCYRALLSALPGLSSNTKVMTNQDGASEDNEELLLTKVLRELEKTLTAAIVGLTFASARDTALGAMAVLRHTFQERATAGDILGSHLCLSLISQVAEELRVRYESERRLRETALFDAYEGDHKTEKTTNESQALERIMFGGDGLGLVANMEHQAEVKNQISKVSDDFVLFHEPVSLDMRGTSKLGFPDYEGLGLALEKIKLDSENDSAEEEKDAALCHLSPFLDKWDRALHIDQQESELISLFDTFGLEGSAQGQNKMSVSSKDSGSGSAADTMSTFFEFAAGEKARLKEIISKVLPTYRHSRISFTERFCWAEFAASCLQDDIGFEWEHGISDGNRDIRSRLASIPSFPQFRPYIPGYLDHGNGSNFDISKPDKVVCDDDEQERRGSSVPLDTNAFTKTLLENGALAIVDITKKEVTDDVEDEEISLSKVKVGLLEDVHFTEEVIGDLSIKDDLPYAQSDIGNGQDDIGNGQDDNRDDARLDDDKPSEFLGSFVLKGHHSVASSSFSTPPDNSSSSIGLMQSAAAGLIEKHLESCLHVKAEGSRPCTVLLTGSHLILEYEGDGYFEGEILAAEEEAERIRIIEDGGGLRDDGSEAKYQKRAARRQREIASFRPKSIRYNLSEISHIYLRRYRLRDSSIELFFIPSGGATFGGFGIFSSTSSLFLDFGPGHEGNIKRDDAAFAIMRRAPPQAMKQWPDRADQFLHEQLQRLTVAWAEGRITNFDYLLHLNLLSGRSYNDICQYPVFPWVLSDFTSEQVPNLNDRNSFRDLSKPVGALNPDRLNDFVERFNTFADPSIPPFMYGSHYSTSAGVVLHFLVRLHPFAGLHRQLQGGYFDVADRLFSSVPRTWSMCTGSSAAEVKELIPEFYCAPSFLRNCNKFVLGSSQDGELLGDVSLPPWAKGSPEKFVEIMRAALESEICSEMLPDWIDLIFGYKQQGPESVKANNVYFYLTYYGAVDVASIKDESLRHATELQIAHFGQCPMQLFRNRPHVRRLKRKAVHLPFYQLLSSHWRTYQGSQVDAFNNRPFGELRYLPFDSAPLSHWVHLDAPPPGPHAPLVAVRFAGNDRCLAVDDKGIFHIFRWTWRAVETDPDVLSDEDENFFDQGCFVAQRELPRFRKVPRLMNPCQIPDRTVAVAIAKTLFAGRTIMLVLSDADGIGGLGLQLIDPAKGSVKGEVLIPQVHSARITCIATEPIGTAAGHGGVGGELAVVGSEDGNATVWRFMSSHFLPLRPRIHLRGHGGSKVFAVTLSPSVQVSASISQSKCCLHSLTNGALIRSFGPPANALDLYDPNLSITSTFAECKGLAISVLGFIICVCQSTIVAGGSERTVASLSLYTVEGLYLGSKPLEPWRGLPHKIECIPDGTAIMVCSGRGVTFHRVSACNPLDVIDEWHVTEFDDLNSRDSIPAAWDIDLGPSSNRPVVAAAACSNGALRLHALPGISEWSLRHRHGGLSQTVGNVLAKPAQRFKSAMQGGLGIGKQIAGMGRDIGREVTSDVKERGVGGFLGGMFRKSSS</sequence>
<dbReference type="PANTHER" id="PTHR13743:SF123">
    <property type="entry name" value="PROTEIN FAN"/>
    <property type="match status" value="1"/>
</dbReference>
<dbReference type="InterPro" id="IPR050865">
    <property type="entry name" value="BEACH_Domain"/>
</dbReference>
<feature type="region of interest" description="Disordered" evidence="1">
    <location>
        <begin position="1640"/>
        <end position="1664"/>
    </location>
</feature>
<feature type="domain" description="BEACH-type PH" evidence="3">
    <location>
        <begin position="1705"/>
        <end position="1865"/>
    </location>
</feature>
<evidence type="ECO:0000259" key="2">
    <source>
        <dbReference type="PROSITE" id="PS50197"/>
    </source>
</evidence>
<gene>
    <name evidence="4" type="ORF">FisN_8Lh314</name>
</gene>
<accession>A0A1Z5JN00</accession>
<dbReference type="CDD" id="cd06071">
    <property type="entry name" value="Beach"/>
    <property type="match status" value="1"/>
</dbReference>
<dbReference type="SUPFAM" id="SSF81837">
    <property type="entry name" value="BEACH domain"/>
    <property type="match status" value="1"/>
</dbReference>
<dbReference type="PANTHER" id="PTHR13743">
    <property type="entry name" value="BEIGE/BEACH-RELATED"/>
    <property type="match status" value="1"/>
</dbReference>
<dbReference type="InParanoid" id="A0A1Z5JN00"/>
<protein>
    <submittedName>
        <fullName evidence="4">Uncharacterized protein</fullName>
    </submittedName>
</protein>
<proteinExistence type="predicted"/>